<feature type="chain" id="PRO_5003772393" description="Cytochrome b5 heme-binding domain-containing protein" evidence="2">
    <location>
        <begin position="17"/>
        <end position="243"/>
    </location>
</feature>
<dbReference type="InterPro" id="IPR036400">
    <property type="entry name" value="Cyt_B5-like_heme/steroid_sf"/>
</dbReference>
<dbReference type="HOGENOM" id="CLU_065455_0_1_1"/>
<comment type="similarity">
    <text evidence="1">Belongs to the cytochrome b5 family. MAPR subfamily.</text>
</comment>
<dbReference type="SUPFAM" id="SSF55856">
    <property type="entry name" value="Cytochrome b5-like heme/steroid binding domain"/>
    <property type="match status" value="1"/>
</dbReference>
<evidence type="ECO:0000259" key="3">
    <source>
        <dbReference type="SMART" id="SM01117"/>
    </source>
</evidence>
<dbReference type="SMART" id="SM01117">
    <property type="entry name" value="Cyt-b5"/>
    <property type="match status" value="1"/>
</dbReference>
<dbReference type="PANTHER" id="PTHR10281">
    <property type="entry name" value="MEMBRANE-ASSOCIATED PROGESTERONE RECEPTOR COMPONENT-RELATED"/>
    <property type="match status" value="1"/>
</dbReference>
<keyword evidence="2" id="KW-0732">Signal</keyword>
<dbReference type="GO" id="GO:0016020">
    <property type="term" value="C:membrane"/>
    <property type="evidence" value="ECO:0007669"/>
    <property type="project" value="TreeGrafter"/>
</dbReference>
<name>J3JXT0_DENPD</name>
<feature type="signal peptide" evidence="2">
    <location>
        <begin position="1"/>
        <end position="16"/>
    </location>
</feature>
<dbReference type="EMBL" id="BT128051">
    <property type="protein sequence ID" value="AEE63012.1"/>
    <property type="molecule type" value="mRNA"/>
</dbReference>
<reference evidence="4" key="1">
    <citation type="journal article" date="2012" name="Insect Biochem. Mol. Biol.">
        <title>Transcriptome and full-length cDNA resources for the mountain pine beetle, Dendroctonus ponderosae Hopkins, a major insect pest of pine forests.</title>
        <authorList>
            <person name="Keeling C.I."/>
            <person name="Henderson H."/>
            <person name="Li M."/>
            <person name="Yuen M."/>
            <person name="Clark E.L."/>
            <person name="Fraser J.D."/>
            <person name="Huber D.P."/>
            <person name="Liao N.Y."/>
            <person name="Roderick Docking T."/>
            <person name="Birol I."/>
            <person name="Chan S.K."/>
            <person name="Taylor G.A."/>
            <person name="Palmquist D."/>
            <person name="Jones S.J."/>
            <person name="Bohlmann J."/>
        </authorList>
    </citation>
    <scope>NUCLEOTIDE SEQUENCE</scope>
    <source>
        <tissue evidence="4">Whole teneral adults of undetermined sex</tissue>
    </source>
</reference>
<organism evidence="4">
    <name type="scientific">Dendroctonus ponderosae</name>
    <name type="common">Mountain pine beetle</name>
    <dbReference type="NCBI Taxonomy" id="77166"/>
    <lineage>
        <taxon>Eukaryota</taxon>
        <taxon>Metazoa</taxon>
        <taxon>Ecdysozoa</taxon>
        <taxon>Arthropoda</taxon>
        <taxon>Hexapoda</taxon>
        <taxon>Insecta</taxon>
        <taxon>Pterygota</taxon>
        <taxon>Neoptera</taxon>
        <taxon>Endopterygota</taxon>
        <taxon>Coleoptera</taxon>
        <taxon>Polyphaga</taxon>
        <taxon>Cucujiformia</taxon>
        <taxon>Curculionidae</taxon>
        <taxon>Scolytinae</taxon>
        <taxon>Dendroctonus</taxon>
    </lineage>
</organism>
<dbReference type="GO" id="GO:0012505">
    <property type="term" value="C:endomembrane system"/>
    <property type="evidence" value="ECO:0007669"/>
    <property type="project" value="TreeGrafter"/>
</dbReference>
<proteinExistence type="evidence at transcript level"/>
<dbReference type="OrthoDB" id="10257697at2759"/>
<evidence type="ECO:0000256" key="2">
    <source>
        <dbReference type="SAM" id="SignalP"/>
    </source>
</evidence>
<dbReference type="FunFam" id="3.10.120.10:FF:000003">
    <property type="entry name" value="membrane-associated progesterone receptor component 1"/>
    <property type="match status" value="1"/>
</dbReference>
<sequence>MFKILVFLGFLALLLALHFSGVFDAVTVNTNLFTTSELATFNGVEQPFLYVALLGTVFNVTKGAKHYAKGQQYHVFVGKDASRNFVTGKFKEEDASDDIGGLSNKELKSLSDWMKFYNREYQQIGNLIGRYYDKFGEPTAYLHQMNKRMQESQDEEQSLQIDRQTFPPCNIEWDADRGTRVWCSDKSGGIERKWIGKPRQYYTVGSNIFRCACIHEENEKLGTIKEYPGCDKNSESCYIQTDK</sequence>
<protein>
    <recommendedName>
        <fullName evidence="3">Cytochrome b5 heme-binding domain-containing protein</fullName>
    </recommendedName>
</protein>
<dbReference type="Pfam" id="PF00173">
    <property type="entry name" value="Cyt-b5"/>
    <property type="match status" value="1"/>
</dbReference>
<dbReference type="InterPro" id="IPR050577">
    <property type="entry name" value="MAPR/NEUFC/NENF-like"/>
</dbReference>
<evidence type="ECO:0000313" key="4">
    <source>
        <dbReference type="EMBL" id="AEE63012.1"/>
    </source>
</evidence>
<feature type="domain" description="Cytochrome b5 heme-binding" evidence="3">
    <location>
        <begin position="33"/>
        <end position="128"/>
    </location>
</feature>
<evidence type="ECO:0000256" key="1">
    <source>
        <dbReference type="ARBA" id="ARBA00038357"/>
    </source>
</evidence>
<dbReference type="PANTHER" id="PTHR10281:SF4">
    <property type="entry name" value="NEUFERRICIN"/>
    <property type="match status" value="1"/>
</dbReference>
<accession>J3JXT0</accession>
<dbReference type="Gene3D" id="3.10.120.10">
    <property type="entry name" value="Cytochrome b5-like heme/steroid binding domain"/>
    <property type="match status" value="1"/>
</dbReference>
<dbReference type="AlphaFoldDB" id="J3JXT0"/>
<dbReference type="InterPro" id="IPR001199">
    <property type="entry name" value="Cyt_B5-like_heme/steroid-bd"/>
</dbReference>